<dbReference type="AlphaFoldDB" id="A0A6A3RLG6"/>
<comment type="caution">
    <text evidence="2">The sequence shown here is derived from an EMBL/GenBank/DDBJ whole genome shotgun (WGS) entry which is preliminary data.</text>
</comment>
<feature type="region of interest" description="Disordered" evidence="1">
    <location>
        <begin position="1"/>
        <end position="144"/>
    </location>
</feature>
<feature type="compositionally biased region" description="Polar residues" evidence="1">
    <location>
        <begin position="50"/>
        <end position="59"/>
    </location>
</feature>
<evidence type="ECO:0000313" key="2">
    <source>
        <dbReference type="EMBL" id="KAE9095903.1"/>
    </source>
</evidence>
<gene>
    <name evidence="2" type="ORF">PF007_g17215</name>
</gene>
<evidence type="ECO:0000313" key="3">
    <source>
        <dbReference type="Proteomes" id="UP000441208"/>
    </source>
</evidence>
<dbReference type="EMBL" id="QXFZ01001151">
    <property type="protein sequence ID" value="KAE9095903.1"/>
    <property type="molecule type" value="Genomic_DNA"/>
</dbReference>
<proteinExistence type="predicted"/>
<protein>
    <submittedName>
        <fullName evidence="2">Uncharacterized protein</fullName>
    </submittedName>
</protein>
<feature type="compositionally biased region" description="Acidic residues" evidence="1">
    <location>
        <begin position="111"/>
        <end position="121"/>
    </location>
</feature>
<name>A0A6A3RLG6_9STRA</name>
<feature type="compositionally biased region" description="Polar residues" evidence="1">
    <location>
        <begin position="7"/>
        <end position="20"/>
    </location>
</feature>
<feature type="compositionally biased region" description="Basic and acidic residues" evidence="1">
    <location>
        <begin position="66"/>
        <end position="75"/>
    </location>
</feature>
<sequence>MHKPTTTERASTGRWRTTLQRRIPPPRHALTDDSADNPDADMADRRIPRDTQQPTTAHITLTRIWRRGESPETRSNRRRRREPRRRDSEQDPSYDVIADEGEADAAREDGVEMSDDAEEMRDESSLEKGAAVEAEDEEGTQVGRRTLVITRQPLLPRFLSRIMSRIPIKSETVSQQVE</sequence>
<reference evidence="2 3" key="1">
    <citation type="submission" date="2018-08" db="EMBL/GenBank/DDBJ databases">
        <title>Genomic investigation of the strawberry pathogen Phytophthora fragariae indicates pathogenicity is determined by transcriptional variation in three key races.</title>
        <authorList>
            <person name="Adams T.M."/>
            <person name="Armitage A.D."/>
            <person name="Sobczyk M.K."/>
            <person name="Bates H.J."/>
            <person name="Dunwell J.M."/>
            <person name="Nellist C.F."/>
            <person name="Harrison R.J."/>
        </authorList>
    </citation>
    <scope>NUCLEOTIDE SEQUENCE [LARGE SCALE GENOMIC DNA]</scope>
    <source>
        <strain evidence="2 3">NOV-71</strain>
    </source>
</reference>
<evidence type="ECO:0000256" key="1">
    <source>
        <dbReference type="SAM" id="MobiDB-lite"/>
    </source>
</evidence>
<accession>A0A6A3RLG6</accession>
<organism evidence="2 3">
    <name type="scientific">Phytophthora fragariae</name>
    <dbReference type="NCBI Taxonomy" id="53985"/>
    <lineage>
        <taxon>Eukaryota</taxon>
        <taxon>Sar</taxon>
        <taxon>Stramenopiles</taxon>
        <taxon>Oomycota</taxon>
        <taxon>Peronosporomycetes</taxon>
        <taxon>Peronosporales</taxon>
        <taxon>Peronosporaceae</taxon>
        <taxon>Phytophthora</taxon>
    </lineage>
</organism>
<dbReference type="Proteomes" id="UP000441208">
    <property type="component" value="Unassembled WGS sequence"/>
</dbReference>